<dbReference type="NCBIfam" id="TIGR04325">
    <property type="entry name" value="MTase_LIC12133"/>
    <property type="match status" value="1"/>
</dbReference>
<evidence type="ECO:0000313" key="1">
    <source>
        <dbReference type="EMBL" id="TWI16988.1"/>
    </source>
</evidence>
<organism evidence="1 2">
    <name type="scientific">Sphingobacterium siyangense</name>
    <dbReference type="NCBI Taxonomy" id="459529"/>
    <lineage>
        <taxon>Bacteria</taxon>
        <taxon>Pseudomonadati</taxon>
        <taxon>Bacteroidota</taxon>
        <taxon>Sphingobacteriia</taxon>
        <taxon>Sphingobacteriales</taxon>
        <taxon>Sphingobacteriaceae</taxon>
        <taxon>Sphingobacterium</taxon>
    </lineage>
</organism>
<name>A0A562MB07_9SPHI</name>
<gene>
    <name evidence="1" type="ORF">IQ31_03967</name>
</gene>
<sequence length="267" mass="31392">MIKKFFSKKSNKERTDHGYGWSGRYMYWEDVKSLTDGYDANLILNRTYQSMLKIRDGHAVYERDSVLFEKKEYPFALISSLLYIATKNDLKLKVIDFGGSLGTTYYQTRDFLKPLESLEWHIVEQESYVELGKKEFENKQLKFYKTIEESIADGLPDIIILSSVVQYLEKPHEFLSYLTGLRIAYLFFDRTAFVYEGPDRLTLQRVPPSIYDASYPAWFFNEAKFLNHFNEYELQAQFASYVIGEQDMLIDGKLAGYDSGFFFKKKI</sequence>
<dbReference type="AlphaFoldDB" id="A0A562MB07"/>
<keyword evidence="1" id="KW-0808">Transferase</keyword>
<comment type="caution">
    <text evidence="1">The sequence shown here is derived from an EMBL/GenBank/DDBJ whole genome shotgun (WGS) entry which is preliminary data.</text>
</comment>
<reference evidence="1 2" key="1">
    <citation type="journal article" date="2015" name="Stand. Genomic Sci.">
        <title>Genomic Encyclopedia of Bacterial and Archaeal Type Strains, Phase III: the genomes of soil and plant-associated and newly described type strains.</title>
        <authorList>
            <person name="Whitman W.B."/>
            <person name="Woyke T."/>
            <person name="Klenk H.P."/>
            <person name="Zhou Y."/>
            <person name="Lilburn T.G."/>
            <person name="Beck B.J."/>
            <person name="De Vos P."/>
            <person name="Vandamme P."/>
            <person name="Eisen J.A."/>
            <person name="Garrity G."/>
            <person name="Hugenholtz P."/>
            <person name="Kyrpides N.C."/>
        </authorList>
    </citation>
    <scope>NUCLEOTIDE SEQUENCE [LARGE SCALE GENOMIC DNA]</scope>
    <source>
        <strain evidence="1 2">CGMCC 1.6855</strain>
    </source>
</reference>
<dbReference type="GO" id="GO:0032259">
    <property type="term" value="P:methylation"/>
    <property type="evidence" value="ECO:0007669"/>
    <property type="project" value="UniProtKB-KW"/>
</dbReference>
<dbReference type="EMBL" id="VLKR01000024">
    <property type="protein sequence ID" value="TWI16988.1"/>
    <property type="molecule type" value="Genomic_DNA"/>
</dbReference>
<dbReference type="RefSeq" id="WP_145329357.1">
    <property type="nucleotide sequence ID" value="NZ_JBPFPW010000017.1"/>
</dbReference>
<proteinExistence type="predicted"/>
<accession>A0A562MB07</accession>
<evidence type="ECO:0000313" key="2">
    <source>
        <dbReference type="Proteomes" id="UP000315908"/>
    </source>
</evidence>
<dbReference type="Proteomes" id="UP000315908">
    <property type="component" value="Unassembled WGS sequence"/>
</dbReference>
<dbReference type="GO" id="GO:0008168">
    <property type="term" value="F:methyltransferase activity"/>
    <property type="evidence" value="ECO:0007669"/>
    <property type="project" value="UniProtKB-KW"/>
</dbReference>
<protein>
    <submittedName>
        <fullName evidence="1">Putative methyltransferase (TIGR04325 family)</fullName>
    </submittedName>
</protein>
<keyword evidence="1" id="KW-0489">Methyltransferase</keyword>
<dbReference type="OrthoDB" id="118271at2"/>
<dbReference type="InterPro" id="IPR027612">
    <property type="entry name" value="Put_MTase_LIC12133"/>
</dbReference>